<accession>A0ABU0A1I1</accession>
<comment type="subcellular location">
    <subcellularLocation>
        <location evidence="1">Cell envelope</location>
    </subcellularLocation>
</comment>
<sequence length="614" mass="71605">MKRNQLKEILAKTKAPPVLLFSNSDHRKMNAWWDRIRISPAYKPMINEIREEAERLLSEQEPPLTYSLFKQFSETGSRKEFEKVYFSIRRRLNTFAIMSLLEREEEKYRLELQNTIWSICNEYTWCLPAHLKERKEELNQTPLSLDHPRFDIDLFAAETAFALSEILNLTEEFIDPLIKKRGREEVYHRIFWPYKEGCFHWETAHHNWASVCAGSVGAAALYLMDDVEDLAAILERVLVSMNAYLKGFHEDGVCLEGYTYWQYGFGFYTYFADLLKSRTKGAIDLFANEKIHQIALFQQSSFIHENIAVNFSDTFSNVYTFIGLSHYLKGLFPDCHVPPEVTRGKYTDDHCSRWAPAIRNFVWFNDSYKGTHWPDETIYFPSSQWFISRHTTEVGHFAFTTKGGNNGEPHNHNDVGHFMLYKNGEAYLCDIGSGLYNRDYFGDKRYTFLCNGSRGHSVPIINGQFQSEGIHHKGIVERVSCGDNGKDSIHINMTQTYEVENLQRLLRQFTWEKSSNPSLTLTDTYRFSSQPHSVVERFISPMKQIEKTNHGIVIHGIEGALYVIYDHKKIETSWNEVEYKNHFGESAEVTIIDMQLKEQDTDINITIQFYFTGC</sequence>
<dbReference type="InterPro" id="IPR008929">
    <property type="entry name" value="Chondroitin_lyas"/>
</dbReference>
<evidence type="ECO:0000313" key="4">
    <source>
        <dbReference type="Proteomes" id="UP001230005"/>
    </source>
</evidence>
<evidence type="ECO:0000259" key="2">
    <source>
        <dbReference type="Pfam" id="PF07940"/>
    </source>
</evidence>
<evidence type="ECO:0000256" key="1">
    <source>
        <dbReference type="ARBA" id="ARBA00004196"/>
    </source>
</evidence>
<protein>
    <recommendedName>
        <fullName evidence="2">Heparinase II/III-like C-terminal domain-containing protein</fullName>
    </recommendedName>
</protein>
<proteinExistence type="predicted"/>
<feature type="domain" description="Heparinase II/III-like C-terminal" evidence="2">
    <location>
        <begin position="379"/>
        <end position="540"/>
    </location>
</feature>
<evidence type="ECO:0000313" key="3">
    <source>
        <dbReference type="EMBL" id="MDQ0257344.1"/>
    </source>
</evidence>
<comment type="caution">
    <text evidence="3">The sequence shown here is derived from an EMBL/GenBank/DDBJ whole genome shotgun (WGS) entry which is preliminary data.</text>
</comment>
<gene>
    <name evidence="3" type="ORF">J2S74_004802</name>
</gene>
<dbReference type="SUPFAM" id="SSF48230">
    <property type="entry name" value="Chondroitin AC/alginate lyase"/>
    <property type="match status" value="1"/>
</dbReference>
<organism evidence="3 4">
    <name type="scientific">Evansella vedderi</name>
    <dbReference type="NCBI Taxonomy" id="38282"/>
    <lineage>
        <taxon>Bacteria</taxon>
        <taxon>Bacillati</taxon>
        <taxon>Bacillota</taxon>
        <taxon>Bacilli</taxon>
        <taxon>Bacillales</taxon>
        <taxon>Bacillaceae</taxon>
        <taxon>Evansella</taxon>
    </lineage>
</organism>
<dbReference type="InterPro" id="IPR012480">
    <property type="entry name" value="Hepar_II_III_C"/>
</dbReference>
<dbReference type="Gene3D" id="2.70.98.70">
    <property type="match status" value="1"/>
</dbReference>
<dbReference type="PANTHER" id="PTHR38045">
    <property type="entry name" value="CHROMOSOME 1, WHOLE GENOME SHOTGUN SEQUENCE"/>
    <property type="match status" value="1"/>
</dbReference>
<dbReference type="Pfam" id="PF07940">
    <property type="entry name" value="Hepar_II_III_C"/>
    <property type="match status" value="1"/>
</dbReference>
<dbReference type="EMBL" id="JAUSUG010000026">
    <property type="protein sequence ID" value="MDQ0257344.1"/>
    <property type="molecule type" value="Genomic_DNA"/>
</dbReference>
<dbReference type="RefSeq" id="WP_307330916.1">
    <property type="nucleotide sequence ID" value="NZ_JAUSUG010000026.1"/>
</dbReference>
<dbReference type="Proteomes" id="UP001230005">
    <property type="component" value="Unassembled WGS sequence"/>
</dbReference>
<dbReference type="Gene3D" id="1.50.10.100">
    <property type="entry name" value="Chondroitin AC/alginate lyase"/>
    <property type="match status" value="1"/>
</dbReference>
<name>A0ABU0A1I1_9BACI</name>
<dbReference type="PANTHER" id="PTHR38045:SF1">
    <property type="entry name" value="HEPARINASE II_III-LIKE PROTEIN"/>
    <property type="match status" value="1"/>
</dbReference>
<keyword evidence="4" id="KW-1185">Reference proteome</keyword>
<reference evidence="3 4" key="1">
    <citation type="submission" date="2023-07" db="EMBL/GenBank/DDBJ databases">
        <title>Genomic Encyclopedia of Type Strains, Phase IV (KMG-IV): sequencing the most valuable type-strain genomes for metagenomic binning, comparative biology and taxonomic classification.</title>
        <authorList>
            <person name="Goeker M."/>
        </authorList>
    </citation>
    <scope>NUCLEOTIDE SEQUENCE [LARGE SCALE GENOMIC DNA]</scope>
    <source>
        <strain evidence="3 4">DSM 9768</strain>
    </source>
</reference>